<feature type="non-terminal residue" evidence="2">
    <location>
        <position position="170"/>
    </location>
</feature>
<proteinExistence type="predicted"/>
<name>A0ABN9QNE3_9DINO</name>
<evidence type="ECO:0000313" key="3">
    <source>
        <dbReference type="Proteomes" id="UP001189429"/>
    </source>
</evidence>
<evidence type="ECO:0000313" key="2">
    <source>
        <dbReference type="EMBL" id="CAK0805440.1"/>
    </source>
</evidence>
<comment type="caution">
    <text evidence="2">The sequence shown here is derived from an EMBL/GenBank/DDBJ whole genome shotgun (WGS) entry which is preliminary data.</text>
</comment>
<dbReference type="Proteomes" id="UP001189429">
    <property type="component" value="Unassembled WGS sequence"/>
</dbReference>
<organism evidence="2 3">
    <name type="scientific">Prorocentrum cordatum</name>
    <dbReference type="NCBI Taxonomy" id="2364126"/>
    <lineage>
        <taxon>Eukaryota</taxon>
        <taxon>Sar</taxon>
        <taxon>Alveolata</taxon>
        <taxon>Dinophyceae</taxon>
        <taxon>Prorocentrales</taxon>
        <taxon>Prorocentraceae</taxon>
        <taxon>Prorocentrum</taxon>
    </lineage>
</organism>
<accession>A0ABN9QNE3</accession>
<sequence length="170" mass="17971">ETDATRHVKKEVGRFTDGQKARAARSSIKNALTGCQWPAQRRAALDAPLASSKGCPIGRPARGTTRHLAWSGAATSIMRSQLVEGLEKHDEMAGLAAIGAANDEEDPLWSRGPGPSGLQHTPLPLGEEDRRAERRGVASGRSETSRGDLLVDDSALKPQRGADCAGWAAA</sequence>
<gene>
    <name evidence="2" type="ORF">PCOR1329_LOCUS11944</name>
</gene>
<dbReference type="EMBL" id="CAUYUJ010003459">
    <property type="protein sequence ID" value="CAK0805440.1"/>
    <property type="molecule type" value="Genomic_DNA"/>
</dbReference>
<keyword evidence="3" id="KW-1185">Reference proteome</keyword>
<feature type="compositionally biased region" description="Basic and acidic residues" evidence="1">
    <location>
        <begin position="127"/>
        <end position="136"/>
    </location>
</feature>
<feature type="region of interest" description="Disordered" evidence="1">
    <location>
        <begin position="101"/>
        <end position="170"/>
    </location>
</feature>
<feature type="region of interest" description="Disordered" evidence="1">
    <location>
        <begin position="1"/>
        <end position="21"/>
    </location>
</feature>
<evidence type="ECO:0000256" key="1">
    <source>
        <dbReference type="SAM" id="MobiDB-lite"/>
    </source>
</evidence>
<feature type="non-terminal residue" evidence="2">
    <location>
        <position position="1"/>
    </location>
</feature>
<feature type="compositionally biased region" description="Basic and acidic residues" evidence="1">
    <location>
        <begin position="1"/>
        <end position="20"/>
    </location>
</feature>
<protein>
    <submittedName>
        <fullName evidence="2">Uncharacterized protein</fullName>
    </submittedName>
</protein>
<reference evidence="2" key="1">
    <citation type="submission" date="2023-10" db="EMBL/GenBank/DDBJ databases">
        <authorList>
            <person name="Chen Y."/>
            <person name="Shah S."/>
            <person name="Dougan E. K."/>
            <person name="Thang M."/>
            <person name="Chan C."/>
        </authorList>
    </citation>
    <scope>NUCLEOTIDE SEQUENCE [LARGE SCALE GENOMIC DNA]</scope>
</reference>